<dbReference type="NCBIfam" id="TIGR02937">
    <property type="entry name" value="sigma70-ECF"/>
    <property type="match status" value="1"/>
</dbReference>
<dbReference type="InterPro" id="IPR007627">
    <property type="entry name" value="RNA_pol_sigma70_r2"/>
</dbReference>
<dbReference type="InterPro" id="IPR013249">
    <property type="entry name" value="RNA_pol_sigma70_r4_t2"/>
</dbReference>
<dbReference type="EMBL" id="SBLC01000013">
    <property type="protein sequence ID" value="RWY41022.1"/>
    <property type="molecule type" value="Genomic_DNA"/>
</dbReference>
<dbReference type="SUPFAM" id="SSF88946">
    <property type="entry name" value="Sigma2 domain of RNA polymerase sigma factors"/>
    <property type="match status" value="1"/>
</dbReference>
<evidence type="ECO:0000259" key="6">
    <source>
        <dbReference type="Pfam" id="PF08281"/>
    </source>
</evidence>
<evidence type="ECO:0000256" key="1">
    <source>
        <dbReference type="ARBA" id="ARBA00010641"/>
    </source>
</evidence>
<proteinExistence type="inferred from homology"/>
<reference evidence="7 8" key="1">
    <citation type="journal article" date="2015" name="Int. J. Syst. Evol. Microbiol.">
        <title>Gemmobacter intermedius sp. nov., isolated from a white stork (Ciconia ciconia).</title>
        <authorList>
            <person name="Kampfer P."/>
            <person name="Jerzak L."/>
            <person name="Wilharm G."/>
            <person name="Golke J."/>
            <person name="Busse H.J."/>
            <person name="Glaeser S.P."/>
        </authorList>
    </citation>
    <scope>NUCLEOTIDE SEQUENCE [LARGE SCALE GENOMIC DNA]</scope>
    <source>
        <strain evidence="7 8">119/4</strain>
    </source>
</reference>
<accession>A0A444MBA3</accession>
<dbReference type="PANTHER" id="PTHR43133:SF25">
    <property type="entry name" value="RNA POLYMERASE SIGMA FACTOR RFAY-RELATED"/>
    <property type="match status" value="1"/>
</dbReference>
<keyword evidence="2" id="KW-0805">Transcription regulation</keyword>
<dbReference type="InterPro" id="IPR039425">
    <property type="entry name" value="RNA_pol_sigma-70-like"/>
</dbReference>
<sequence>MNTEHEKIRQEMILLLPRLRAFGWSLTRDAAAADDLVQLTCEKALRALSSFEYGTRLDAWMFRIMRNSFLDERRGPRHLALAADISEREIEDLNGAARIEDRLELRAVGRAMAALDPGQREVLMLVGVEGLRYREAAEALGLPIGTVMSRLARARRALAAMLGRSDDTTKEVRHEG</sequence>
<keyword evidence="8" id="KW-1185">Reference proteome</keyword>
<dbReference type="RefSeq" id="WP_128489158.1">
    <property type="nucleotide sequence ID" value="NZ_JBHLXB010000003.1"/>
</dbReference>
<evidence type="ECO:0000256" key="2">
    <source>
        <dbReference type="ARBA" id="ARBA00023015"/>
    </source>
</evidence>
<gene>
    <name evidence="7" type="ORF">EP867_11035</name>
</gene>
<dbReference type="OrthoDB" id="9803470at2"/>
<dbReference type="GO" id="GO:0006352">
    <property type="term" value="P:DNA-templated transcription initiation"/>
    <property type="evidence" value="ECO:0007669"/>
    <property type="project" value="InterPro"/>
</dbReference>
<dbReference type="Pfam" id="PF08281">
    <property type="entry name" value="Sigma70_r4_2"/>
    <property type="match status" value="1"/>
</dbReference>
<comment type="similarity">
    <text evidence="1">Belongs to the sigma-70 factor family. ECF subfamily.</text>
</comment>
<evidence type="ECO:0000259" key="5">
    <source>
        <dbReference type="Pfam" id="PF04542"/>
    </source>
</evidence>
<dbReference type="Gene3D" id="1.10.10.10">
    <property type="entry name" value="Winged helix-like DNA-binding domain superfamily/Winged helix DNA-binding domain"/>
    <property type="match status" value="1"/>
</dbReference>
<keyword evidence="4" id="KW-0804">Transcription</keyword>
<dbReference type="PANTHER" id="PTHR43133">
    <property type="entry name" value="RNA POLYMERASE ECF-TYPE SIGMA FACTO"/>
    <property type="match status" value="1"/>
</dbReference>
<keyword evidence="3" id="KW-0731">Sigma factor</keyword>
<dbReference type="SUPFAM" id="SSF88659">
    <property type="entry name" value="Sigma3 and sigma4 domains of RNA polymerase sigma factors"/>
    <property type="match status" value="1"/>
</dbReference>
<comment type="caution">
    <text evidence="7">The sequence shown here is derived from an EMBL/GenBank/DDBJ whole genome shotgun (WGS) entry which is preliminary data.</text>
</comment>
<dbReference type="Proteomes" id="UP000287168">
    <property type="component" value="Unassembled WGS sequence"/>
</dbReference>
<dbReference type="InterPro" id="IPR013324">
    <property type="entry name" value="RNA_pol_sigma_r3/r4-like"/>
</dbReference>
<dbReference type="Gene3D" id="1.10.1740.10">
    <property type="match status" value="1"/>
</dbReference>
<evidence type="ECO:0000256" key="3">
    <source>
        <dbReference type="ARBA" id="ARBA00023082"/>
    </source>
</evidence>
<dbReference type="Pfam" id="PF04542">
    <property type="entry name" value="Sigma70_r2"/>
    <property type="match status" value="1"/>
</dbReference>
<name>A0A444MBA3_9RHOB</name>
<dbReference type="InterPro" id="IPR036388">
    <property type="entry name" value="WH-like_DNA-bd_sf"/>
</dbReference>
<organism evidence="7 8">
    <name type="scientific">Falsigemmobacter intermedius</name>
    <dbReference type="NCBI Taxonomy" id="1553448"/>
    <lineage>
        <taxon>Bacteria</taxon>
        <taxon>Pseudomonadati</taxon>
        <taxon>Pseudomonadota</taxon>
        <taxon>Alphaproteobacteria</taxon>
        <taxon>Rhodobacterales</taxon>
        <taxon>Paracoccaceae</taxon>
        <taxon>Falsigemmobacter</taxon>
    </lineage>
</organism>
<dbReference type="GO" id="GO:0016987">
    <property type="term" value="F:sigma factor activity"/>
    <property type="evidence" value="ECO:0007669"/>
    <property type="project" value="UniProtKB-KW"/>
</dbReference>
<feature type="domain" description="RNA polymerase sigma-70 region 2" evidence="5">
    <location>
        <begin position="16"/>
        <end position="74"/>
    </location>
</feature>
<dbReference type="GO" id="GO:0003677">
    <property type="term" value="F:DNA binding"/>
    <property type="evidence" value="ECO:0007669"/>
    <property type="project" value="InterPro"/>
</dbReference>
<evidence type="ECO:0000313" key="8">
    <source>
        <dbReference type="Proteomes" id="UP000287168"/>
    </source>
</evidence>
<feature type="domain" description="RNA polymerase sigma factor 70 region 4 type 2" evidence="6">
    <location>
        <begin position="106"/>
        <end position="158"/>
    </location>
</feature>
<dbReference type="InterPro" id="IPR013325">
    <property type="entry name" value="RNA_pol_sigma_r2"/>
</dbReference>
<evidence type="ECO:0000256" key="4">
    <source>
        <dbReference type="ARBA" id="ARBA00023163"/>
    </source>
</evidence>
<evidence type="ECO:0000313" key="7">
    <source>
        <dbReference type="EMBL" id="RWY41022.1"/>
    </source>
</evidence>
<dbReference type="AlphaFoldDB" id="A0A444MBA3"/>
<protein>
    <submittedName>
        <fullName evidence="7">Sigma-70 family RNA polymerase sigma factor</fullName>
    </submittedName>
</protein>
<dbReference type="InterPro" id="IPR014284">
    <property type="entry name" value="RNA_pol_sigma-70_dom"/>
</dbReference>